<feature type="chain" id="PRO_5045295367" evidence="1">
    <location>
        <begin position="20"/>
        <end position="363"/>
    </location>
</feature>
<reference evidence="2" key="1">
    <citation type="submission" date="2024-06" db="EMBL/GenBank/DDBJ databases">
        <title>Genome sequence of Vogesella sp. MAHUQ-64.</title>
        <authorList>
            <person name="Huq M.A."/>
        </authorList>
    </citation>
    <scope>NUCLEOTIDE SEQUENCE</scope>
    <source>
        <strain evidence="2">MAHUQ-64</strain>
    </source>
</reference>
<comment type="caution">
    <text evidence="2">The sequence shown here is derived from an EMBL/GenBank/DDBJ whole genome shotgun (WGS) entry which is preliminary data.</text>
</comment>
<dbReference type="Proteomes" id="UP001433638">
    <property type="component" value="Unassembled WGS sequence"/>
</dbReference>
<proteinExistence type="predicted"/>
<feature type="signal peptide" evidence="1">
    <location>
        <begin position="1"/>
        <end position="19"/>
    </location>
</feature>
<accession>A0ABV1M1T7</accession>
<gene>
    <name evidence="2" type="ORF">ABNW52_06155</name>
</gene>
<sequence>MQQTLLAALLASLPLTALASDVEVDLGKRDDIAALFSYPNCQQDCPAPAPSLEMTVSHWLMQNALRDASANSAKEQPAVAVRNDSDHIKATIRNAPADDYGKVIQSYLAIGQLGYQGALAVQQAGGIWQSDWRFFLTLGMAMRNHRTVQLLHFPPDTVLNDSQDYLTAATTLRWAQVLGYNGMNVRDNGLYQTIADIAPIAAPASAGSALTGTYSYFSQYTAALLNSWTAPVPGSNSVRPMVALGGPARDWFAQQYLPAGSKFDVLQLAKVNIGSNQQVPVLGGNHPSYIWYAKNDADGIAIMQQDLTVACWQNAMGQKPDGDAQGVLNSCTSTWKNDSAMVCRLYYTSVKNLDAASAKAKCQ</sequence>
<evidence type="ECO:0000256" key="1">
    <source>
        <dbReference type="SAM" id="SignalP"/>
    </source>
</evidence>
<dbReference type="EMBL" id="JBEFLD010000003">
    <property type="protein sequence ID" value="MEQ6290197.1"/>
    <property type="molecule type" value="Genomic_DNA"/>
</dbReference>
<keyword evidence="3" id="KW-1185">Reference proteome</keyword>
<keyword evidence="1" id="KW-0732">Signal</keyword>
<name>A0ABV1M1T7_9NEIS</name>
<organism evidence="2 3">
    <name type="scientific">Vogesella oryzagri</name>
    <dbReference type="NCBI Taxonomy" id="3160864"/>
    <lineage>
        <taxon>Bacteria</taxon>
        <taxon>Pseudomonadati</taxon>
        <taxon>Pseudomonadota</taxon>
        <taxon>Betaproteobacteria</taxon>
        <taxon>Neisseriales</taxon>
        <taxon>Chromobacteriaceae</taxon>
        <taxon>Vogesella</taxon>
    </lineage>
</organism>
<evidence type="ECO:0000313" key="3">
    <source>
        <dbReference type="Proteomes" id="UP001433638"/>
    </source>
</evidence>
<evidence type="ECO:0000313" key="2">
    <source>
        <dbReference type="EMBL" id="MEQ6290197.1"/>
    </source>
</evidence>
<dbReference type="RefSeq" id="WP_349585475.1">
    <property type="nucleotide sequence ID" value="NZ_JBEFLD010000003.1"/>
</dbReference>
<protein>
    <submittedName>
        <fullName evidence="2">Uncharacterized protein</fullName>
    </submittedName>
</protein>